<dbReference type="GO" id="GO:0033735">
    <property type="term" value="F:aspartate dehydrogenase [NAD(P)+] activity"/>
    <property type="evidence" value="ECO:0007669"/>
    <property type="project" value="UniProtKB-EC"/>
</dbReference>
<keyword evidence="5 6" id="KW-0520">NAD</keyword>
<evidence type="ECO:0000259" key="7">
    <source>
        <dbReference type="Pfam" id="PF01958"/>
    </source>
</evidence>
<dbReference type="GO" id="GO:0051287">
    <property type="term" value="F:NAD binding"/>
    <property type="evidence" value="ECO:0007669"/>
    <property type="project" value="UniProtKB-UniRule"/>
</dbReference>
<comment type="caution">
    <text evidence="9">The sequence shown here is derived from an EMBL/GenBank/DDBJ whole genome shotgun (WGS) entry which is preliminary data.</text>
</comment>
<dbReference type="InterPro" id="IPR011182">
    <property type="entry name" value="L-Asp_DH"/>
</dbReference>
<dbReference type="HAMAP" id="MF_01265">
    <property type="entry name" value="NadX"/>
    <property type="match status" value="1"/>
</dbReference>
<dbReference type="InterPro" id="IPR036291">
    <property type="entry name" value="NAD(P)-bd_dom_sf"/>
</dbReference>
<dbReference type="InterPro" id="IPR022487">
    <property type="entry name" value="Asp_DH_arc"/>
</dbReference>
<name>A0A2U1JQF2_9BACI</name>
<evidence type="ECO:0000256" key="5">
    <source>
        <dbReference type="ARBA" id="ARBA00023027"/>
    </source>
</evidence>
<evidence type="ECO:0000256" key="4">
    <source>
        <dbReference type="ARBA" id="ARBA00023002"/>
    </source>
</evidence>
<feature type="binding site" evidence="6">
    <location>
        <position position="184"/>
    </location>
    <ligand>
        <name>NAD(+)</name>
        <dbReference type="ChEBI" id="CHEBI:57540"/>
    </ligand>
</feature>
<dbReference type="NCBIfam" id="TIGR03855">
    <property type="entry name" value="NAD_NadX"/>
    <property type="match status" value="1"/>
</dbReference>
<comment type="function">
    <text evidence="6">Specifically catalyzes the NAD or NADP-dependent dehydrogenation of L-aspartate to iminoaspartate.</text>
</comment>
<evidence type="ECO:0000256" key="6">
    <source>
        <dbReference type="HAMAP-Rule" id="MF_01265"/>
    </source>
</evidence>
<feature type="binding site" evidence="6">
    <location>
        <position position="126"/>
    </location>
    <ligand>
        <name>NAD(+)</name>
        <dbReference type="ChEBI" id="CHEBI:57540"/>
    </ligand>
</feature>
<dbReference type="EMBL" id="QCZG01000054">
    <property type="protein sequence ID" value="PWA07058.1"/>
    <property type="molecule type" value="Genomic_DNA"/>
</dbReference>
<dbReference type="PANTHER" id="PTHR31873">
    <property type="entry name" value="L-ASPARTATE DEHYDROGENASE-RELATED"/>
    <property type="match status" value="1"/>
</dbReference>
<comment type="catalytic activity">
    <reaction evidence="6">
        <text>L-aspartate + NAD(+) + H2O = oxaloacetate + NH4(+) + NADH + H(+)</text>
        <dbReference type="Rhea" id="RHEA:11788"/>
        <dbReference type="ChEBI" id="CHEBI:15377"/>
        <dbReference type="ChEBI" id="CHEBI:15378"/>
        <dbReference type="ChEBI" id="CHEBI:16452"/>
        <dbReference type="ChEBI" id="CHEBI:28938"/>
        <dbReference type="ChEBI" id="CHEBI:29991"/>
        <dbReference type="ChEBI" id="CHEBI:57540"/>
        <dbReference type="ChEBI" id="CHEBI:57945"/>
        <dbReference type="EC" id="1.4.1.21"/>
    </reaction>
</comment>
<dbReference type="EC" id="1.4.1.21" evidence="6"/>
<comment type="similarity">
    <text evidence="1 6">Belongs to the L-aspartate dehydrogenase family.</text>
</comment>
<dbReference type="InterPro" id="IPR020626">
    <property type="entry name" value="Asp_DH_prok"/>
</dbReference>
<dbReference type="SUPFAM" id="SSF55347">
    <property type="entry name" value="Glyceraldehyde-3-phosphate dehydrogenase-like, C-terminal domain"/>
    <property type="match status" value="1"/>
</dbReference>
<dbReference type="InterPro" id="IPR002811">
    <property type="entry name" value="Asp_DH"/>
</dbReference>
<accession>A0A2U1JQF2</accession>
<dbReference type="Proteomes" id="UP000245998">
    <property type="component" value="Unassembled WGS sequence"/>
</dbReference>
<proteinExistence type="inferred from homology"/>
<evidence type="ECO:0000259" key="8">
    <source>
        <dbReference type="Pfam" id="PF03447"/>
    </source>
</evidence>
<dbReference type="NCBIfam" id="NF009829">
    <property type="entry name" value="PRK13303.1-4"/>
    <property type="match status" value="1"/>
</dbReference>
<feature type="domain" description="Aspartate/homoserine dehydrogenase NAD-binding" evidence="8">
    <location>
        <begin position="7"/>
        <end position="123"/>
    </location>
</feature>
<dbReference type="GO" id="GO:0050661">
    <property type="term" value="F:NADP binding"/>
    <property type="evidence" value="ECO:0007669"/>
    <property type="project" value="UniProtKB-UniRule"/>
</dbReference>
<reference evidence="9 10" key="1">
    <citation type="submission" date="2018-04" db="EMBL/GenBank/DDBJ databases">
        <title>Camelliibacillus theae gen. nov., sp. nov., isolated from Pu'er tea.</title>
        <authorList>
            <person name="Niu L."/>
        </authorList>
    </citation>
    <scope>NUCLEOTIDE SEQUENCE [LARGE SCALE GENOMIC DNA]</scope>
    <source>
        <strain evidence="9 10">T8</strain>
    </source>
</reference>
<comment type="catalytic activity">
    <reaction evidence="6">
        <text>L-aspartate + NADP(+) + H2O = oxaloacetate + NH4(+) + NADPH + H(+)</text>
        <dbReference type="Rhea" id="RHEA:11784"/>
        <dbReference type="ChEBI" id="CHEBI:15377"/>
        <dbReference type="ChEBI" id="CHEBI:15378"/>
        <dbReference type="ChEBI" id="CHEBI:16452"/>
        <dbReference type="ChEBI" id="CHEBI:28938"/>
        <dbReference type="ChEBI" id="CHEBI:29991"/>
        <dbReference type="ChEBI" id="CHEBI:57783"/>
        <dbReference type="ChEBI" id="CHEBI:58349"/>
        <dbReference type="EC" id="1.4.1.21"/>
    </reaction>
</comment>
<dbReference type="GO" id="GO:0016639">
    <property type="term" value="F:oxidoreductase activity, acting on the CH-NH2 group of donors, NAD or NADP as acceptor"/>
    <property type="evidence" value="ECO:0007669"/>
    <property type="project" value="UniProtKB-UniRule"/>
</dbReference>
<keyword evidence="4 6" id="KW-0560">Oxidoreductase</keyword>
<keyword evidence="3 6" id="KW-0521">NADP</keyword>
<keyword evidence="2 6" id="KW-0662">Pyridine nucleotide biosynthesis</keyword>
<evidence type="ECO:0000313" key="10">
    <source>
        <dbReference type="Proteomes" id="UP000245998"/>
    </source>
</evidence>
<dbReference type="PANTHER" id="PTHR31873:SF6">
    <property type="entry name" value="ASPARTATE DEHYDROGENASE DOMAIN-CONTAINING PROTEIN"/>
    <property type="match status" value="1"/>
</dbReference>
<protein>
    <recommendedName>
        <fullName evidence="6">L-aspartate dehydrogenase</fullName>
        <ecNumber evidence="6">1.4.1.21</ecNumber>
    </recommendedName>
</protein>
<dbReference type="InterPro" id="IPR005106">
    <property type="entry name" value="Asp/hSer_DH_NAD-bd"/>
</dbReference>
<dbReference type="NCBIfam" id="NF009828">
    <property type="entry name" value="PRK13303.1-3"/>
    <property type="match status" value="1"/>
</dbReference>
<dbReference type="UniPathway" id="UPA00253">
    <property type="reaction ID" value="UER00456"/>
</dbReference>
<gene>
    <name evidence="6 9" type="primary">nadX</name>
    <name evidence="9" type="ORF">DCC39_16980</name>
</gene>
<sequence length="262" mass="28481">MKVGLIGCGAIGHFLLEKINQEKIFPNVEIVSVLDEREKSQPKLAKLADTYDLSFFSDADRFLSLEMDVVVECANVEAVRHYAPIVLTKKDLLIISVGALVDRAFYTELESIAKEHNRKMILPSGAIGGLDLIQAAKVSGGLQEVTLITRKPAKALLSETVEKETIIFKGKASEAISKFPKNINVAIILSLAGIGVNETNVQIVADPQIDKNIHTIKARGDFGEFELQIANHAMPGNPKTSYLTALSILSLLKSMGEQTIIG</sequence>
<dbReference type="Gene3D" id="3.40.50.720">
    <property type="entry name" value="NAD(P)-binding Rossmann-like Domain"/>
    <property type="match status" value="1"/>
</dbReference>
<dbReference type="SUPFAM" id="SSF51735">
    <property type="entry name" value="NAD(P)-binding Rossmann-fold domains"/>
    <property type="match status" value="1"/>
</dbReference>
<comment type="pathway">
    <text evidence="6">Cofactor biosynthesis; NAD(+) biosynthesis; iminoaspartate from L-aspartate (dehydrogenase route): step 1/1.</text>
</comment>
<evidence type="ECO:0000256" key="2">
    <source>
        <dbReference type="ARBA" id="ARBA00022642"/>
    </source>
</evidence>
<dbReference type="PIRSF" id="PIRSF005227">
    <property type="entry name" value="Asp_dh_NAD_syn"/>
    <property type="match status" value="1"/>
</dbReference>
<dbReference type="AlphaFoldDB" id="A0A2U1JQF2"/>
<organism evidence="9 10">
    <name type="scientific">Pueribacillus theae</name>
    <dbReference type="NCBI Taxonomy" id="2171751"/>
    <lineage>
        <taxon>Bacteria</taxon>
        <taxon>Bacillati</taxon>
        <taxon>Bacillota</taxon>
        <taxon>Bacilli</taxon>
        <taxon>Bacillales</taxon>
        <taxon>Bacillaceae</taxon>
        <taxon>Pueribacillus</taxon>
    </lineage>
</organism>
<evidence type="ECO:0000313" key="9">
    <source>
        <dbReference type="EMBL" id="PWA07058.1"/>
    </source>
</evidence>
<evidence type="ECO:0000256" key="1">
    <source>
        <dbReference type="ARBA" id="ARBA00008331"/>
    </source>
</evidence>
<dbReference type="Pfam" id="PF03447">
    <property type="entry name" value="NAD_binding_3"/>
    <property type="match status" value="1"/>
</dbReference>
<feature type="active site" evidence="6">
    <location>
        <position position="214"/>
    </location>
</feature>
<evidence type="ECO:0000256" key="3">
    <source>
        <dbReference type="ARBA" id="ARBA00022857"/>
    </source>
</evidence>
<dbReference type="Pfam" id="PF01958">
    <property type="entry name" value="Asp_DH_C"/>
    <property type="match status" value="1"/>
</dbReference>
<dbReference type="GO" id="GO:0009435">
    <property type="term" value="P:NAD+ biosynthetic process"/>
    <property type="evidence" value="ECO:0007669"/>
    <property type="project" value="UniProtKB-UniRule"/>
</dbReference>
<feature type="domain" description="Aspartate dehydrogenase" evidence="7">
    <location>
        <begin position="162"/>
        <end position="248"/>
    </location>
</feature>
<dbReference type="Gene3D" id="3.30.360.10">
    <property type="entry name" value="Dihydrodipicolinate Reductase, domain 2"/>
    <property type="match status" value="1"/>
</dbReference>
<comment type="miscellaneous">
    <text evidence="6">The iminoaspartate product is unstable in aqueous solution and can decompose to oxaloacetate and ammonia.</text>
</comment>
<dbReference type="OrthoDB" id="1906017at2"/>
<keyword evidence="10" id="KW-1185">Reference proteome</keyword>